<name>A0ABX0JEN2_9BACL</name>
<dbReference type="EMBL" id="JAAOIW010000008">
    <property type="protein sequence ID" value="NHN32336.1"/>
    <property type="molecule type" value="Genomic_DNA"/>
</dbReference>
<sequence length="47" mass="5247">MRKPIDAFMLATLTALATAMLSSSLLFPPIYSIRRFVKGTKTHSISY</sequence>
<comment type="caution">
    <text evidence="1">The sequence shown here is derived from an EMBL/GenBank/DDBJ whole genome shotgun (WGS) entry which is preliminary data.</text>
</comment>
<keyword evidence="2" id="KW-1185">Reference proteome</keyword>
<reference evidence="1" key="1">
    <citation type="submission" date="2020-03" db="EMBL/GenBank/DDBJ databases">
        <title>Draft sequencing of Paenibacilllus sp. S3N08.</title>
        <authorList>
            <person name="Kim D.-U."/>
        </authorList>
    </citation>
    <scope>NUCLEOTIDE SEQUENCE</scope>
    <source>
        <strain evidence="1">S3N08</strain>
    </source>
</reference>
<dbReference type="Proteomes" id="UP001165962">
    <property type="component" value="Unassembled WGS sequence"/>
</dbReference>
<evidence type="ECO:0000313" key="1">
    <source>
        <dbReference type="EMBL" id="NHN32336.1"/>
    </source>
</evidence>
<protein>
    <submittedName>
        <fullName evidence="1">Uncharacterized protein</fullName>
    </submittedName>
</protein>
<evidence type="ECO:0000313" key="2">
    <source>
        <dbReference type="Proteomes" id="UP001165962"/>
    </source>
</evidence>
<organism evidence="1 2">
    <name type="scientific">Paenibacillus agricola</name>
    <dbReference type="NCBI Taxonomy" id="2716264"/>
    <lineage>
        <taxon>Bacteria</taxon>
        <taxon>Bacillati</taxon>
        <taxon>Bacillota</taxon>
        <taxon>Bacilli</taxon>
        <taxon>Bacillales</taxon>
        <taxon>Paenibacillaceae</taxon>
        <taxon>Paenibacillus</taxon>
    </lineage>
</organism>
<proteinExistence type="predicted"/>
<gene>
    <name evidence="1" type="ORF">G9U52_21070</name>
</gene>
<accession>A0ABX0JEN2</accession>